<dbReference type="Proteomes" id="UP001249851">
    <property type="component" value="Unassembled WGS sequence"/>
</dbReference>
<feature type="domain" description="ISXO2-like transposase" evidence="1">
    <location>
        <begin position="49"/>
        <end position="186"/>
    </location>
</feature>
<comment type="caution">
    <text evidence="2">The sequence shown here is derived from an EMBL/GenBank/DDBJ whole genome shotgun (WGS) entry which is preliminary data.</text>
</comment>
<reference evidence="2" key="2">
    <citation type="journal article" date="2023" name="Science">
        <title>Genomic signatures of disease resistance in endangered staghorn corals.</title>
        <authorList>
            <person name="Vollmer S.V."/>
            <person name="Selwyn J.D."/>
            <person name="Despard B.A."/>
            <person name="Roesel C.L."/>
        </authorList>
    </citation>
    <scope>NUCLEOTIDE SEQUENCE</scope>
    <source>
        <strain evidence="2">K2</strain>
    </source>
</reference>
<evidence type="ECO:0000313" key="3">
    <source>
        <dbReference type="Proteomes" id="UP001249851"/>
    </source>
</evidence>
<dbReference type="AlphaFoldDB" id="A0AAD9URE1"/>
<evidence type="ECO:0000313" key="2">
    <source>
        <dbReference type="EMBL" id="KAK2547159.1"/>
    </source>
</evidence>
<dbReference type="SMART" id="SM01126">
    <property type="entry name" value="DDE_Tnp_IS1595"/>
    <property type="match status" value="1"/>
</dbReference>
<proteinExistence type="predicted"/>
<dbReference type="PANTHER" id="PTHR47163:SF2">
    <property type="entry name" value="SI:DKEY-17M8.2"/>
    <property type="match status" value="1"/>
</dbReference>
<accession>A0AAD9URE1</accession>
<keyword evidence="3" id="KW-1185">Reference proteome</keyword>
<dbReference type="InterPro" id="IPR024445">
    <property type="entry name" value="Tnp_ISXO2-like"/>
</dbReference>
<dbReference type="InterPro" id="IPR053164">
    <property type="entry name" value="IS1016-like_transposase"/>
</dbReference>
<gene>
    <name evidence="2" type="ORF">P5673_033063</name>
</gene>
<protein>
    <recommendedName>
        <fullName evidence="1">ISXO2-like transposase domain-containing protein</fullName>
    </recommendedName>
</protein>
<dbReference type="PANTHER" id="PTHR47163">
    <property type="entry name" value="DDE_TNP_IS1595 DOMAIN-CONTAINING PROTEIN"/>
    <property type="match status" value="1"/>
</dbReference>
<sequence length="213" mass="24530">MKVIFYFTLDDPQKRITQALNLNQSVASAICCRLQDVCSADVQNRPFTPFRGPGAVVKCDERRRARQDSWVFGVVSTQYTPSRGYFQVVERREAGTLLPLIQKCILPGTEVHTDDWAAYRRVNTLPNVAAHRVVFRAHHFVDPRTGVHTQEAESSWSSLKLGQKRRKGLRKEDLQVYFDERMWRQWRGGGPDVIMRNFIATLQLQFPVDTPVP</sequence>
<organism evidence="2 3">
    <name type="scientific">Acropora cervicornis</name>
    <name type="common">Staghorn coral</name>
    <dbReference type="NCBI Taxonomy" id="6130"/>
    <lineage>
        <taxon>Eukaryota</taxon>
        <taxon>Metazoa</taxon>
        <taxon>Cnidaria</taxon>
        <taxon>Anthozoa</taxon>
        <taxon>Hexacorallia</taxon>
        <taxon>Scleractinia</taxon>
        <taxon>Astrocoeniina</taxon>
        <taxon>Acroporidae</taxon>
        <taxon>Acropora</taxon>
    </lineage>
</organism>
<dbReference type="Pfam" id="PF12762">
    <property type="entry name" value="DDE_Tnp_IS1595"/>
    <property type="match status" value="1"/>
</dbReference>
<reference evidence="2" key="1">
    <citation type="journal article" date="2023" name="G3 (Bethesda)">
        <title>Whole genome assembly and annotation of the endangered Caribbean coral Acropora cervicornis.</title>
        <authorList>
            <person name="Selwyn J.D."/>
            <person name="Vollmer S.V."/>
        </authorList>
    </citation>
    <scope>NUCLEOTIDE SEQUENCE</scope>
    <source>
        <strain evidence="2">K2</strain>
    </source>
</reference>
<evidence type="ECO:0000259" key="1">
    <source>
        <dbReference type="SMART" id="SM01126"/>
    </source>
</evidence>
<dbReference type="EMBL" id="JARQWQ010000209">
    <property type="protein sequence ID" value="KAK2547159.1"/>
    <property type="molecule type" value="Genomic_DNA"/>
</dbReference>
<name>A0AAD9URE1_ACRCE</name>